<organism evidence="1 2">
    <name type="scientific">Salipiger thiooxidans</name>
    <dbReference type="NCBI Taxonomy" id="282683"/>
    <lineage>
        <taxon>Bacteria</taxon>
        <taxon>Pseudomonadati</taxon>
        <taxon>Pseudomonadota</taxon>
        <taxon>Alphaproteobacteria</taxon>
        <taxon>Rhodobacterales</taxon>
        <taxon>Roseobacteraceae</taxon>
        <taxon>Salipiger</taxon>
    </lineage>
</organism>
<gene>
    <name evidence="1" type="ORF">SAMN04488105_1476</name>
</gene>
<dbReference type="OrthoDB" id="9897752at2"/>
<accession>A0A1G7MZY5</accession>
<evidence type="ECO:0000313" key="1">
    <source>
        <dbReference type="EMBL" id="SDF67334.1"/>
    </source>
</evidence>
<reference evidence="2" key="1">
    <citation type="submission" date="2016-10" db="EMBL/GenBank/DDBJ databases">
        <authorList>
            <person name="Varghese N."/>
            <person name="Submissions S."/>
        </authorList>
    </citation>
    <scope>NUCLEOTIDE SEQUENCE [LARGE SCALE GENOMIC DNA]</scope>
    <source>
        <strain evidence="2">DSM 10146</strain>
    </source>
</reference>
<sequence>MQPADQVRRDRLADTVCHGAQMEIWADELRQVLAAHLRSPKDYEEVPDLADALKTAIRHVVEGAFSHPEILGIPGGHDPRRTR</sequence>
<name>A0A1G7MZY5_9RHOB</name>
<dbReference type="RefSeq" id="WP_089964256.1">
    <property type="nucleotide sequence ID" value="NZ_FNAV01000047.1"/>
</dbReference>
<evidence type="ECO:0000313" key="2">
    <source>
        <dbReference type="Proteomes" id="UP000198994"/>
    </source>
</evidence>
<dbReference type="Proteomes" id="UP000198994">
    <property type="component" value="Unassembled WGS sequence"/>
</dbReference>
<proteinExistence type="predicted"/>
<keyword evidence="2" id="KW-1185">Reference proteome</keyword>
<dbReference type="AlphaFoldDB" id="A0A1G7MZY5"/>
<protein>
    <submittedName>
        <fullName evidence="1">Uncharacterized protein</fullName>
    </submittedName>
</protein>
<dbReference type="EMBL" id="FNAV01000047">
    <property type="protein sequence ID" value="SDF67334.1"/>
    <property type="molecule type" value="Genomic_DNA"/>
</dbReference>
<dbReference type="STRING" id="282683.SAMN04488105_1476"/>